<dbReference type="AlphaFoldDB" id="D9PKZ9"/>
<evidence type="ECO:0000313" key="1">
    <source>
        <dbReference type="EMBL" id="EFK95765.1"/>
    </source>
</evidence>
<accession>D9PKZ9</accession>
<reference evidence="1" key="2">
    <citation type="journal article" date="2011" name="Microb. Ecol.">
        <title>Taxonomic and Functional Metagenomic Profiling of the Microbial Community in the Anoxic Sediment of a Sub-saline Shallow Lake (Laguna de Carrizo, Central Spain).</title>
        <authorList>
            <person name="Ferrer M."/>
            <person name="Guazzaroni M.E."/>
            <person name="Richter M."/>
            <person name="Garcia-Salamanca A."/>
            <person name="Yarza P."/>
            <person name="Suarez-Suarez A."/>
            <person name="Solano J."/>
            <person name="Alcaide M."/>
            <person name="van Dillewijn P."/>
            <person name="Molina-Henares M.A."/>
            <person name="Lopez-Cortes N."/>
            <person name="Al-Ramahi Y."/>
            <person name="Guerrero C."/>
            <person name="Acosta A."/>
            <person name="de Eugenio L.I."/>
            <person name="Martinez V."/>
            <person name="Marques S."/>
            <person name="Rojo F."/>
            <person name="Santero E."/>
            <person name="Genilloud O."/>
            <person name="Perez-Perez J."/>
            <person name="Rossello-Mora R."/>
            <person name="Ramos J.L."/>
        </authorList>
    </citation>
    <scope>NUCLEOTIDE SEQUENCE</scope>
</reference>
<name>D9PKZ9_9ZZZZ</name>
<organism evidence="1">
    <name type="scientific">sediment metagenome</name>
    <dbReference type="NCBI Taxonomy" id="749907"/>
    <lineage>
        <taxon>unclassified sequences</taxon>
        <taxon>metagenomes</taxon>
        <taxon>ecological metagenomes</taxon>
    </lineage>
</organism>
<dbReference type="EMBL" id="ADZX01000666">
    <property type="protein sequence ID" value="EFK95765.1"/>
    <property type="molecule type" value="Genomic_DNA"/>
</dbReference>
<feature type="non-terminal residue" evidence="1">
    <location>
        <position position="46"/>
    </location>
</feature>
<proteinExistence type="predicted"/>
<gene>
    <name evidence="1" type="ORF">LDC_2222</name>
</gene>
<comment type="caution">
    <text evidence="1">The sequence shown here is derived from an EMBL/GenBank/DDBJ whole genome shotgun (WGS) entry which is preliminary data.</text>
</comment>
<sequence length="46" mass="5201">MYDTISFAPCECESFTIDGMDNVELKNNTIYKAFIALNNFNSNSDV</sequence>
<reference evidence="1" key="1">
    <citation type="submission" date="2010-07" db="EMBL/GenBank/DDBJ databases">
        <authorList>
            <consortium name="CONSOLIDER consortium CSD2007-00005"/>
            <person name="Guazzaroni M.-E."/>
            <person name="Richter M."/>
            <person name="Garcia-Salamanca A."/>
            <person name="Yarza P."/>
            <person name="Ferrer M."/>
        </authorList>
    </citation>
    <scope>NUCLEOTIDE SEQUENCE</scope>
</reference>
<protein>
    <submittedName>
        <fullName evidence="1">Uncharacterized protein</fullName>
    </submittedName>
</protein>